<dbReference type="PANTHER" id="PTHR11766">
    <property type="entry name" value="TYROSYL-TRNA SYNTHETASE"/>
    <property type="match status" value="1"/>
</dbReference>
<evidence type="ECO:0000313" key="13">
    <source>
        <dbReference type="EMBL" id="HEB13964.1"/>
    </source>
</evidence>
<accession>A0A7C1NYE9</accession>
<dbReference type="Pfam" id="PF22421">
    <property type="entry name" value="SYY_C-terminal"/>
    <property type="match status" value="1"/>
</dbReference>
<evidence type="ECO:0000256" key="10">
    <source>
        <dbReference type="PROSITE-ProRule" id="PRU00182"/>
    </source>
</evidence>
<dbReference type="PRINTS" id="PR01040">
    <property type="entry name" value="TRNASYNTHTYR"/>
</dbReference>
<dbReference type="GO" id="GO:0003723">
    <property type="term" value="F:RNA binding"/>
    <property type="evidence" value="ECO:0007669"/>
    <property type="project" value="UniProtKB-KW"/>
</dbReference>
<evidence type="ECO:0000256" key="11">
    <source>
        <dbReference type="RuleBase" id="RU363036"/>
    </source>
</evidence>
<dbReference type="NCBIfam" id="TIGR00234">
    <property type="entry name" value="tyrS"/>
    <property type="match status" value="1"/>
</dbReference>
<keyword evidence="4 11" id="KW-0067">ATP-binding</keyword>
<evidence type="ECO:0000256" key="1">
    <source>
        <dbReference type="ARBA" id="ARBA00013160"/>
    </source>
</evidence>
<dbReference type="InterPro" id="IPR036986">
    <property type="entry name" value="S4_RNA-bd_sf"/>
</dbReference>
<keyword evidence="6 11" id="KW-0648">Protein biosynthesis</keyword>
<evidence type="ECO:0000256" key="7">
    <source>
        <dbReference type="ARBA" id="ARBA00023146"/>
    </source>
</evidence>
<sequence length="388" mass="44409">MSNPVKELLIRRVDEVIEKDHLTRVLNSTKRLRIKFGIDPTSSKMHLGHTVPLLKLKEFQNLGHWVILVIGDTTATIGDPSGRQVSRKVLTQEEVKENMKAYERQISKILDPKKTEFVYNSTWFKKMGISDLMKMASSATLQQVRKRREFQERIEKGEDISLTEILYPVMQGYDSVQVKADVEIGGTDQKFNLLMGRQIQKRFGQEEQDVITLPLLIGTDGKKKMSKTAGNYIALDDKPNEMFAKIMSIPDELILNYFELCTEGPSNEIKTIKRQVVSDPMGTKKRLALEITQMYHGREKSKRAQEEFVKVFSKEGIPNDAPTWKLSGKTVNLPNLLVERKIEDSKSEVRRLIKQGGISLNGEKVMDIKIKFEKGVLRIGKKTFIKIK</sequence>
<dbReference type="GO" id="GO:0005524">
    <property type="term" value="F:ATP binding"/>
    <property type="evidence" value="ECO:0007669"/>
    <property type="project" value="UniProtKB-KW"/>
</dbReference>
<evidence type="ECO:0000256" key="9">
    <source>
        <dbReference type="NCBIfam" id="TIGR00234"/>
    </source>
</evidence>
<keyword evidence="5 10" id="KW-0694">RNA-binding</keyword>
<gene>
    <name evidence="13" type="ORF">ENI09_00940</name>
</gene>
<evidence type="ECO:0000256" key="8">
    <source>
        <dbReference type="ARBA" id="ARBA00048248"/>
    </source>
</evidence>
<dbReference type="PANTHER" id="PTHR11766:SF1">
    <property type="entry name" value="TYROSINE--TRNA LIGASE"/>
    <property type="match status" value="1"/>
</dbReference>
<dbReference type="PROSITE" id="PS50889">
    <property type="entry name" value="S4"/>
    <property type="match status" value="1"/>
</dbReference>
<feature type="domain" description="Tyrosine--tRNA ligase SYY-like C-terminal" evidence="12">
    <location>
        <begin position="319"/>
        <end position="375"/>
    </location>
</feature>
<dbReference type="AlphaFoldDB" id="A0A7C1NYE9"/>
<dbReference type="InterPro" id="IPR014729">
    <property type="entry name" value="Rossmann-like_a/b/a_fold"/>
</dbReference>
<dbReference type="GO" id="GO:0005829">
    <property type="term" value="C:cytosol"/>
    <property type="evidence" value="ECO:0007669"/>
    <property type="project" value="TreeGrafter"/>
</dbReference>
<comment type="similarity">
    <text evidence="11">Belongs to the class-I aminoacyl-tRNA synthetase family.</text>
</comment>
<dbReference type="CDD" id="cd00805">
    <property type="entry name" value="TyrRS_core"/>
    <property type="match status" value="1"/>
</dbReference>
<evidence type="ECO:0000256" key="3">
    <source>
        <dbReference type="ARBA" id="ARBA00022741"/>
    </source>
</evidence>
<keyword evidence="2 11" id="KW-0436">Ligase</keyword>
<dbReference type="InterPro" id="IPR002307">
    <property type="entry name" value="Tyr-tRNA-ligase"/>
</dbReference>
<dbReference type="Gene3D" id="3.10.290.10">
    <property type="entry name" value="RNA-binding S4 domain"/>
    <property type="match status" value="1"/>
</dbReference>
<name>A0A7C1NYE9_UNCKA</name>
<proteinExistence type="inferred from homology"/>
<dbReference type="EMBL" id="DRHH01000039">
    <property type="protein sequence ID" value="HEB13964.1"/>
    <property type="molecule type" value="Genomic_DNA"/>
</dbReference>
<dbReference type="Proteomes" id="UP000885744">
    <property type="component" value="Unassembled WGS sequence"/>
</dbReference>
<dbReference type="CDD" id="cd00165">
    <property type="entry name" value="S4"/>
    <property type="match status" value="1"/>
</dbReference>
<evidence type="ECO:0000256" key="2">
    <source>
        <dbReference type="ARBA" id="ARBA00022598"/>
    </source>
</evidence>
<dbReference type="Pfam" id="PF00579">
    <property type="entry name" value="tRNA-synt_1b"/>
    <property type="match status" value="1"/>
</dbReference>
<evidence type="ECO:0000256" key="4">
    <source>
        <dbReference type="ARBA" id="ARBA00022840"/>
    </source>
</evidence>
<dbReference type="EC" id="6.1.1.1" evidence="1 9"/>
<dbReference type="SUPFAM" id="SSF55174">
    <property type="entry name" value="Alpha-L RNA-binding motif"/>
    <property type="match status" value="1"/>
</dbReference>
<evidence type="ECO:0000256" key="5">
    <source>
        <dbReference type="ARBA" id="ARBA00022884"/>
    </source>
</evidence>
<dbReference type="GO" id="GO:0006437">
    <property type="term" value="P:tyrosyl-tRNA aminoacylation"/>
    <property type="evidence" value="ECO:0007669"/>
    <property type="project" value="UniProtKB-UniRule"/>
</dbReference>
<evidence type="ECO:0000256" key="6">
    <source>
        <dbReference type="ARBA" id="ARBA00022917"/>
    </source>
</evidence>
<dbReference type="Gene3D" id="1.10.240.10">
    <property type="entry name" value="Tyrosyl-Transfer RNA Synthetase"/>
    <property type="match status" value="1"/>
</dbReference>
<comment type="caution">
    <text evidence="13">The sequence shown here is derived from an EMBL/GenBank/DDBJ whole genome shotgun (WGS) entry which is preliminary data.</text>
</comment>
<dbReference type="GO" id="GO:0004831">
    <property type="term" value="F:tyrosine-tRNA ligase activity"/>
    <property type="evidence" value="ECO:0007669"/>
    <property type="project" value="UniProtKB-UniRule"/>
</dbReference>
<dbReference type="InterPro" id="IPR024088">
    <property type="entry name" value="Tyr-tRNA-ligase_bac-type"/>
</dbReference>
<evidence type="ECO:0000259" key="12">
    <source>
        <dbReference type="Pfam" id="PF22421"/>
    </source>
</evidence>
<dbReference type="Gene3D" id="3.40.50.620">
    <property type="entry name" value="HUPs"/>
    <property type="match status" value="1"/>
</dbReference>
<dbReference type="InterPro" id="IPR002305">
    <property type="entry name" value="aa-tRNA-synth_Ic"/>
</dbReference>
<comment type="catalytic activity">
    <reaction evidence="8">
        <text>tRNA(Tyr) + L-tyrosine + ATP = L-tyrosyl-tRNA(Tyr) + AMP + diphosphate + H(+)</text>
        <dbReference type="Rhea" id="RHEA:10220"/>
        <dbReference type="Rhea" id="RHEA-COMP:9706"/>
        <dbReference type="Rhea" id="RHEA-COMP:9707"/>
        <dbReference type="ChEBI" id="CHEBI:15378"/>
        <dbReference type="ChEBI" id="CHEBI:30616"/>
        <dbReference type="ChEBI" id="CHEBI:33019"/>
        <dbReference type="ChEBI" id="CHEBI:58315"/>
        <dbReference type="ChEBI" id="CHEBI:78442"/>
        <dbReference type="ChEBI" id="CHEBI:78536"/>
        <dbReference type="ChEBI" id="CHEBI:456215"/>
        <dbReference type="EC" id="6.1.1.1"/>
    </reaction>
</comment>
<organism evidence="13">
    <name type="scientific">candidate division WWE3 bacterium</name>
    <dbReference type="NCBI Taxonomy" id="2053526"/>
    <lineage>
        <taxon>Bacteria</taxon>
        <taxon>Katanobacteria</taxon>
    </lineage>
</organism>
<keyword evidence="7 11" id="KW-0030">Aminoacyl-tRNA synthetase</keyword>
<keyword evidence="3 11" id="KW-0547">Nucleotide-binding</keyword>
<dbReference type="SUPFAM" id="SSF52374">
    <property type="entry name" value="Nucleotidylyl transferase"/>
    <property type="match status" value="1"/>
</dbReference>
<protein>
    <recommendedName>
        <fullName evidence="1 9">Tyrosine--tRNA ligase</fullName>
        <ecNumber evidence="1 9">6.1.1.1</ecNumber>
    </recommendedName>
</protein>
<reference evidence="13" key="1">
    <citation type="journal article" date="2020" name="mSystems">
        <title>Genome- and Community-Level Interaction Insights into Carbon Utilization and Element Cycling Functions of Hydrothermarchaeota in Hydrothermal Sediment.</title>
        <authorList>
            <person name="Zhou Z."/>
            <person name="Liu Y."/>
            <person name="Xu W."/>
            <person name="Pan J."/>
            <person name="Luo Z.H."/>
            <person name="Li M."/>
        </authorList>
    </citation>
    <scope>NUCLEOTIDE SEQUENCE [LARGE SCALE GENOMIC DNA]</scope>
    <source>
        <strain evidence="13">HyVt-365</strain>
    </source>
</reference>
<dbReference type="InterPro" id="IPR054608">
    <property type="entry name" value="SYY-like_C"/>
</dbReference>